<evidence type="ECO:0000256" key="2">
    <source>
        <dbReference type="ARBA" id="ARBA00004496"/>
    </source>
</evidence>
<feature type="domain" description="Protein-arginine deiminase (PAD) N-terminal" evidence="12">
    <location>
        <begin position="1"/>
        <end position="113"/>
    </location>
</feature>
<dbReference type="InterPro" id="IPR013732">
    <property type="entry name" value="PAD_N"/>
</dbReference>
<keyword evidence="6 9" id="KW-0378">Hydrolase</keyword>
<dbReference type="InterPro" id="IPR008972">
    <property type="entry name" value="Cupredoxin"/>
</dbReference>
<dbReference type="AlphaFoldDB" id="A0A8C5LEJ2"/>
<evidence type="ECO:0000256" key="8">
    <source>
        <dbReference type="ARBA" id="ARBA00048487"/>
    </source>
</evidence>
<evidence type="ECO:0000313" key="15">
    <source>
        <dbReference type="Proteomes" id="UP000694385"/>
    </source>
</evidence>
<comment type="subcellular location">
    <subcellularLocation>
        <location evidence="2 9">Cytoplasm</location>
    </subcellularLocation>
</comment>
<reference evidence="14" key="1">
    <citation type="submission" date="2025-08" db="UniProtKB">
        <authorList>
            <consortium name="Ensembl"/>
        </authorList>
    </citation>
    <scope>IDENTIFICATION</scope>
</reference>
<dbReference type="PIRSF" id="PIRSF001247">
    <property type="entry name" value="Protein-arginine_deiminase"/>
    <property type="match status" value="1"/>
</dbReference>
<dbReference type="Ensembl" id="ENSJJAT00000028564.1">
    <property type="protein sequence ID" value="ENSJJAP00000022005.1"/>
    <property type="gene ID" value="ENSJJAG00000022186.1"/>
</dbReference>
<dbReference type="Pfam" id="PF08527">
    <property type="entry name" value="PAD_M"/>
    <property type="match status" value="1"/>
</dbReference>
<accession>A0A8C5LEJ2</accession>
<keyword evidence="7 9" id="KW-0106">Calcium</keyword>
<protein>
    <recommendedName>
        <fullName evidence="4 9">Protein-arginine deiminase</fullName>
        <ecNumber evidence="4 9">3.5.3.15</ecNumber>
    </recommendedName>
</protein>
<comment type="similarity">
    <text evidence="3 9">Belongs to the protein arginine deiminase family.</text>
</comment>
<dbReference type="InterPro" id="IPR038685">
    <property type="entry name" value="PAD_N_sf"/>
</dbReference>
<proteinExistence type="inferred from homology"/>
<feature type="active site" evidence="10">
    <location>
        <position position="646"/>
    </location>
</feature>
<evidence type="ECO:0000259" key="11">
    <source>
        <dbReference type="Pfam" id="PF03068"/>
    </source>
</evidence>
<dbReference type="CDD" id="cd04214">
    <property type="entry name" value="PAD_N"/>
    <property type="match status" value="1"/>
</dbReference>
<dbReference type="Gene3D" id="2.60.40.1700">
    <property type="entry name" value="Protein-arginine deiminase, central domain"/>
    <property type="match status" value="1"/>
</dbReference>
<feature type="active site" evidence="10">
    <location>
        <position position="475"/>
    </location>
</feature>
<dbReference type="GO" id="GO:0005509">
    <property type="term" value="F:calcium ion binding"/>
    <property type="evidence" value="ECO:0007669"/>
    <property type="project" value="UniProtKB-UniRule"/>
</dbReference>
<dbReference type="SUPFAM" id="SSF49503">
    <property type="entry name" value="Cupredoxins"/>
    <property type="match status" value="1"/>
</dbReference>
<dbReference type="InterPro" id="IPR013530">
    <property type="entry name" value="PAD_C"/>
</dbReference>
<evidence type="ECO:0000256" key="7">
    <source>
        <dbReference type="ARBA" id="ARBA00022837"/>
    </source>
</evidence>
<organism evidence="14 15">
    <name type="scientific">Jaculus jaculus</name>
    <name type="common">Lesser Egyptian jerboa</name>
    <dbReference type="NCBI Taxonomy" id="51337"/>
    <lineage>
        <taxon>Eukaryota</taxon>
        <taxon>Metazoa</taxon>
        <taxon>Chordata</taxon>
        <taxon>Craniata</taxon>
        <taxon>Vertebrata</taxon>
        <taxon>Euteleostomi</taxon>
        <taxon>Mammalia</taxon>
        <taxon>Eutheria</taxon>
        <taxon>Euarchontoglires</taxon>
        <taxon>Glires</taxon>
        <taxon>Rodentia</taxon>
        <taxon>Myomorpha</taxon>
        <taxon>Dipodoidea</taxon>
        <taxon>Dipodidae</taxon>
        <taxon>Dipodinae</taxon>
        <taxon>Jaculus</taxon>
    </lineage>
</organism>
<dbReference type="GO" id="GO:0005654">
    <property type="term" value="C:nucleoplasm"/>
    <property type="evidence" value="ECO:0007669"/>
    <property type="project" value="Ensembl"/>
</dbReference>
<comment type="cofactor">
    <cofactor evidence="1 9">
        <name>Ca(2+)</name>
        <dbReference type="ChEBI" id="CHEBI:29108"/>
    </cofactor>
</comment>
<dbReference type="SUPFAM" id="SSF110083">
    <property type="entry name" value="Peptidylarginine deiminase Pad4, middle domain"/>
    <property type="match status" value="1"/>
</dbReference>
<reference evidence="14" key="2">
    <citation type="submission" date="2025-09" db="UniProtKB">
        <authorList>
            <consortium name="Ensembl"/>
        </authorList>
    </citation>
    <scope>IDENTIFICATION</scope>
</reference>
<dbReference type="Gene3D" id="3.75.10.10">
    <property type="entry name" value="L-arginine/glycine Amidinotransferase, Chain A"/>
    <property type="match status" value="1"/>
</dbReference>
<evidence type="ECO:0000256" key="4">
    <source>
        <dbReference type="ARBA" id="ARBA00012200"/>
    </source>
</evidence>
<dbReference type="Pfam" id="PF03068">
    <property type="entry name" value="PAD"/>
    <property type="match status" value="1"/>
</dbReference>
<dbReference type="Gene3D" id="2.60.40.1860">
    <property type="entry name" value="Protein-arginine deiminase, N-terminal domain"/>
    <property type="match status" value="1"/>
</dbReference>
<feature type="domain" description="Protein-arginine deiminase C-terminal" evidence="11">
    <location>
        <begin position="283"/>
        <end position="661"/>
    </location>
</feature>
<dbReference type="Pfam" id="PF08526">
    <property type="entry name" value="PAD_N"/>
    <property type="match status" value="1"/>
</dbReference>
<feature type="active site" evidence="10">
    <location>
        <position position="473"/>
    </location>
</feature>
<comment type="catalytic activity">
    <reaction evidence="8 9">
        <text>L-arginyl-[protein] + H2O = L-citrullyl-[protein] + NH4(+)</text>
        <dbReference type="Rhea" id="RHEA:18089"/>
        <dbReference type="Rhea" id="RHEA-COMP:10532"/>
        <dbReference type="Rhea" id="RHEA-COMP:10588"/>
        <dbReference type="ChEBI" id="CHEBI:15377"/>
        <dbReference type="ChEBI" id="CHEBI:28938"/>
        <dbReference type="ChEBI" id="CHEBI:29965"/>
        <dbReference type="ChEBI" id="CHEBI:83397"/>
        <dbReference type="EC" id="3.5.3.15"/>
    </reaction>
</comment>
<dbReference type="Proteomes" id="UP000694385">
    <property type="component" value="Unassembled WGS sequence"/>
</dbReference>
<dbReference type="PANTHER" id="PTHR10837">
    <property type="entry name" value="PEPTIDYLARGININE DEIMINASE"/>
    <property type="match status" value="1"/>
</dbReference>
<dbReference type="InterPro" id="IPR036556">
    <property type="entry name" value="PAD_central_sf"/>
</dbReference>
<dbReference type="FunFam" id="2.60.40.1700:FF:000001">
    <property type="entry name" value="Protein-arginine deiminase type-2"/>
    <property type="match status" value="1"/>
</dbReference>
<dbReference type="GeneTree" id="ENSGT00940000153217"/>
<comment type="function">
    <text evidence="9">Catalyzes the deimination of arginine residues of proteins.</text>
</comment>
<evidence type="ECO:0000256" key="9">
    <source>
        <dbReference type="PIRNR" id="PIRNR001247"/>
    </source>
</evidence>
<evidence type="ECO:0000256" key="1">
    <source>
        <dbReference type="ARBA" id="ARBA00001913"/>
    </source>
</evidence>
<evidence type="ECO:0000256" key="5">
    <source>
        <dbReference type="ARBA" id="ARBA00022490"/>
    </source>
</evidence>
<keyword evidence="5 9" id="KW-0963">Cytoplasm</keyword>
<evidence type="ECO:0000259" key="12">
    <source>
        <dbReference type="Pfam" id="PF08526"/>
    </source>
</evidence>
<dbReference type="SUPFAM" id="SSF55909">
    <property type="entry name" value="Pentein"/>
    <property type="match status" value="1"/>
</dbReference>
<name>A0A8C5LEJ2_JACJA</name>
<keyword evidence="15" id="KW-1185">Reference proteome</keyword>
<evidence type="ECO:0000256" key="6">
    <source>
        <dbReference type="ARBA" id="ARBA00022801"/>
    </source>
</evidence>
<dbReference type="GO" id="GO:0005829">
    <property type="term" value="C:cytosol"/>
    <property type="evidence" value="ECO:0007669"/>
    <property type="project" value="Ensembl"/>
</dbReference>
<feature type="domain" description="Protein-arginine deiminase (PAD) central" evidence="13">
    <location>
        <begin position="115"/>
        <end position="274"/>
    </location>
</feature>
<dbReference type="EC" id="3.5.3.15" evidence="4 9"/>
<dbReference type="InterPro" id="IPR004303">
    <property type="entry name" value="PAD"/>
</dbReference>
<dbReference type="PANTHER" id="PTHR10837:SF11">
    <property type="entry name" value="PROTEIN-ARGININE DEIMINASE TYPE-1"/>
    <property type="match status" value="1"/>
</dbReference>
<dbReference type="FunFam" id="3.75.10.10:FF:000003">
    <property type="entry name" value="Protein-arginine deiminase type-2"/>
    <property type="match status" value="1"/>
</dbReference>
<feature type="active site" evidence="10">
    <location>
        <position position="353"/>
    </location>
</feature>
<evidence type="ECO:0000256" key="10">
    <source>
        <dbReference type="PIRSR" id="PIRSR001247-1"/>
    </source>
</evidence>
<dbReference type="InterPro" id="IPR013733">
    <property type="entry name" value="Prot_Arg_deaminase_cen_dom"/>
</dbReference>
<evidence type="ECO:0000313" key="14">
    <source>
        <dbReference type="Ensembl" id="ENSJJAP00000022005.1"/>
    </source>
</evidence>
<dbReference type="GO" id="GO:0004668">
    <property type="term" value="F:protein-arginine deiminase activity"/>
    <property type="evidence" value="ECO:0007669"/>
    <property type="project" value="UniProtKB-UniRule"/>
</dbReference>
<dbReference type="OMA" id="VEVFMVY"/>
<evidence type="ECO:0000256" key="3">
    <source>
        <dbReference type="ARBA" id="ARBA00008166"/>
    </source>
</evidence>
<evidence type="ECO:0000259" key="13">
    <source>
        <dbReference type="Pfam" id="PF08527"/>
    </source>
</evidence>
<sequence length="664" mass="74486">MAPQRTVQLSLKKPTQAVCVVDVETLVDVHSDVPRGAKTFRVSASSEVKISMLYDPERVTEPSGRSHWPLDANVEVAVTVGAASKDLNDLKVTISYYGWQEDGALGHSVLYLTGVDISLDVDAGRKGKVKRSRGDKKTWRWGSEGYGAILLVNCDKDSHGSREDLYSSQLMSLEDLQDMSSMVLSCAGPDELFDSHKLVLKTSLQDSKRVRVFRARARGGTFLSGYQQVLGPHRESYEVERHPGERDIRFHVEGLAFPDVDFSGLVSLSVSLVDTASLPEVTLFTDSVAFRMAPWIMTPNTQPPLELYVCSVVDSHGANDKFLDDMAYLARKANCKLVVCPRVENRNDRWIQDEMEFGYIEAPHKSFPVVLDSPRNRGLKDFPYKKILGPDFGYVTREIQYAGASGLDSFGNLDVSPPVTVGDKEYPLGRILFGGSFPKSSGRRMARVVRDFLQAQHVQAPVELYSDWLSVGHVDEFLSFVPTSDPKGFRLLLASPTACLQLFREKKEEGYGEAAQFEGLRYKAKRSINEMLADRHLRSDSLHVQKCIDWNREKLKRELGLAESDIVDIPQLFSLKGAYAEAFFPDMVNMVVLGKYLGIPKPFGPLINGRCCLEEKVRSLLEPLGLRCIFIDDFLSYHQLLGEIHCGTNVRRKPFAFKWWNVVP</sequence>